<dbReference type="PANTHER" id="PTHR40074:SF2">
    <property type="entry name" value="O-ACETYLTRANSFERASE WECH"/>
    <property type="match status" value="1"/>
</dbReference>
<dbReference type="GO" id="GO:0009246">
    <property type="term" value="P:enterobacterial common antigen biosynthetic process"/>
    <property type="evidence" value="ECO:0007669"/>
    <property type="project" value="TreeGrafter"/>
</dbReference>
<dbReference type="KEGG" id="tfr:BR63_02715"/>
<dbReference type="PANTHER" id="PTHR40074">
    <property type="entry name" value="O-ACETYLTRANSFERASE WECH"/>
    <property type="match status" value="1"/>
</dbReference>
<keyword evidence="4 7" id="KW-0812">Transmembrane</keyword>
<evidence type="ECO:0000256" key="7">
    <source>
        <dbReference type="SAM" id="Phobius"/>
    </source>
</evidence>
<feature type="transmembrane region" description="Helical" evidence="7">
    <location>
        <begin position="160"/>
        <end position="177"/>
    </location>
</feature>
<evidence type="ECO:0000259" key="8">
    <source>
        <dbReference type="Pfam" id="PF01757"/>
    </source>
</evidence>
<keyword evidence="9" id="KW-0012">Acyltransferase</keyword>
<organism evidence="9 10">
    <name type="scientific">Thermanaerosceptrum fracticalcis</name>
    <dbReference type="NCBI Taxonomy" id="1712410"/>
    <lineage>
        <taxon>Bacteria</taxon>
        <taxon>Bacillati</taxon>
        <taxon>Bacillota</taxon>
        <taxon>Clostridia</taxon>
        <taxon>Eubacteriales</taxon>
        <taxon>Peptococcaceae</taxon>
        <taxon>Thermanaerosceptrum</taxon>
    </lineage>
</organism>
<feature type="transmembrane region" description="Helical" evidence="7">
    <location>
        <begin position="45"/>
        <end position="72"/>
    </location>
</feature>
<evidence type="ECO:0000256" key="2">
    <source>
        <dbReference type="ARBA" id="ARBA00007400"/>
    </source>
</evidence>
<evidence type="ECO:0000256" key="5">
    <source>
        <dbReference type="ARBA" id="ARBA00022989"/>
    </source>
</evidence>
<keyword evidence="5 7" id="KW-1133">Transmembrane helix</keyword>
<protein>
    <submittedName>
        <fullName evidence="9">Acyltransferase family protein</fullName>
    </submittedName>
</protein>
<feature type="transmembrane region" description="Helical" evidence="7">
    <location>
        <begin position="248"/>
        <end position="268"/>
    </location>
</feature>
<proteinExistence type="inferred from homology"/>
<accession>A0A7G6DZR3</accession>
<name>A0A7G6DZR3_THEFR</name>
<evidence type="ECO:0000256" key="6">
    <source>
        <dbReference type="ARBA" id="ARBA00023136"/>
    </source>
</evidence>
<dbReference type="Pfam" id="PF01757">
    <property type="entry name" value="Acyl_transf_3"/>
    <property type="match status" value="1"/>
</dbReference>
<keyword evidence="3" id="KW-1003">Cell membrane</keyword>
<dbReference type="InterPro" id="IPR002656">
    <property type="entry name" value="Acyl_transf_3_dom"/>
</dbReference>
<feature type="transmembrane region" description="Helical" evidence="7">
    <location>
        <begin position="133"/>
        <end position="153"/>
    </location>
</feature>
<feature type="domain" description="Acyltransferase 3" evidence="8">
    <location>
        <begin position="13"/>
        <end position="255"/>
    </location>
</feature>
<dbReference type="EMBL" id="CP045798">
    <property type="protein sequence ID" value="QNB45317.1"/>
    <property type="molecule type" value="Genomic_DNA"/>
</dbReference>
<sequence>MVVEENMVQRLTEFDRIRGIAILAVITIHVTANATISYSSGSLRFIVYNVINSLAQFAVPLFIFISSIVLSYKFSQERIYLTQFYVKRIKSAIIPYILWSVFYIFYVKMLYGYGDILSWRNWIKWLFYGTSFYHLYFLLIIVQLYLVIPLLYFLFRRISLSVIVVTVIVVQSVFYFINKTFIYQYYPYPACLLGSYISVCFVGTWIGSRYRQVFNLLKSYKKGIYTLSAVSVMVFIFVNITMRMEKPINWIVYYGISQLCSHGFYSYLAHHDKKILLIS</sequence>
<evidence type="ECO:0000313" key="10">
    <source>
        <dbReference type="Proteomes" id="UP000515847"/>
    </source>
</evidence>
<dbReference type="OrthoDB" id="569695at2"/>
<keyword evidence="6 7" id="KW-0472">Membrane</keyword>
<feature type="transmembrane region" description="Helical" evidence="7">
    <location>
        <begin position="183"/>
        <end position="203"/>
    </location>
</feature>
<dbReference type="GO" id="GO:0016413">
    <property type="term" value="F:O-acetyltransferase activity"/>
    <property type="evidence" value="ECO:0007669"/>
    <property type="project" value="TreeGrafter"/>
</dbReference>
<evidence type="ECO:0000256" key="4">
    <source>
        <dbReference type="ARBA" id="ARBA00022692"/>
    </source>
</evidence>
<gene>
    <name evidence="9" type="ORF">BR63_02715</name>
</gene>
<dbReference type="Proteomes" id="UP000515847">
    <property type="component" value="Chromosome"/>
</dbReference>
<comment type="subcellular location">
    <subcellularLocation>
        <location evidence="1">Cell membrane</location>
        <topology evidence="1">Multi-pass membrane protein</topology>
    </subcellularLocation>
</comment>
<dbReference type="AlphaFoldDB" id="A0A7G6DZR3"/>
<evidence type="ECO:0000256" key="1">
    <source>
        <dbReference type="ARBA" id="ARBA00004651"/>
    </source>
</evidence>
<comment type="similarity">
    <text evidence="2">Belongs to the acyltransferase 3 family.</text>
</comment>
<feature type="transmembrane region" description="Helical" evidence="7">
    <location>
        <begin position="224"/>
        <end position="242"/>
    </location>
</feature>
<reference evidence="9 10" key="1">
    <citation type="journal article" date="2019" name="Front. Microbiol.">
        <title>Thermoanaerosceptrum fracticalcis gen. nov. sp. nov., a Novel Fumarate-Fermenting Microorganism From a Deep Fractured Carbonate Aquifer of the US Great Basin.</title>
        <authorList>
            <person name="Hamilton-Brehm S.D."/>
            <person name="Stewart L.E."/>
            <person name="Zavarin M."/>
            <person name="Caldwell M."/>
            <person name="Lawson P.A."/>
            <person name="Onstott T.C."/>
            <person name="Grzymski J."/>
            <person name="Neveux I."/>
            <person name="Lollar B.S."/>
            <person name="Russell C.E."/>
            <person name="Moser D.P."/>
        </authorList>
    </citation>
    <scope>NUCLEOTIDE SEQUENCE [LARGE SCALE GENOMIC DNA]</scope>
    <source>
        <strain evidence="9 10">DRI-13</strain>
    </source>
</reference>
<feature type="transmembrane region" description="Helical" evidence="7">
    <location>
        <begin position="93"/>
        <end position="113"/>
    </location>
</feature>
<keyword evidence="9" id="KW-0808">Transferase</keyword>
<evidence type="ECO:0000313" key="9">
    <source>
        <dbReference type="EMBL" id="QNB45317.1"/>
    </source>
</evidence>
<evidence type="ECO:0000256" key="3">
    <source>
        <dbReference type="ARBA" id="ARBA00022475"/>
    </source>
</evidence>
<dbReference type="GO" id="GO:0005886">
    <property type="term" value="C:plasma membrane"/>
    <property type="evidence" value="ECO:0007669"/>
    <property type="project" value="UniProtKB-SubCell"/>
</dbReference>
<keyword evidence="10" id="KW-1185">Reference proteome</keyword>
<feature type="transmembrane region" description="Helical" evidence="7">
    <location>
        <begin position="20"/>
        <end position="39"/>
    </location>
</feature>